<protein>
    <submittedName>
        <fullName evidence="3">Cnnm4 protein</fullName>
    </submittedName>
</protein>
<dbReference type="Proteomes" id="UP000604046">
    <property type="component" value="Unassembled WGS sequence"/>
</dbReference>
<feature type="transmembrane region" description="Helical" evidence="2">
    <location>
        <begin position="467"/>
        <end position="488"/>
    </location>
</feature>
<dbReference type="EMBL" id="CAJNDS010001502">
    <property type="protein sequence ID" value="CAE7262237.1"/>
    <property type="molecule type" value="Genomic_DNA"/>
</dbReference>
<organism evidence="3 4">
    <name type="scientific">Symbiodinium natans</name>
    <dbReference type="NCBI Taxonomy" id="878477"/>
    <lineage>
        <taxon>Eukaryota</taxon>
        <taxon>Sar</taxon>
        <taxon>Alveolata</taxon>
        <taxon>Dinophyceae</taxon>
        <taxon>Suessiales</taxon>
        <taxon>Symbiodiniaceae</taxon>
        <taxon>Symbiodinium</taxon>
    </lineage>
</organism>
<feature type="transmembrane region" description="Helical" evidence="2">
    <location>
        <begin position="228"/>
        <end position="254"/>
    </location>
</feature>
<evidence type="ECO:0000256" key="2">
    <source>
        <dbReference type="SAM" id="Phobius"/>
    </source>
</evidence>
<gene>
    <name evidence="3" type="primary">cnnm4</name>
    <name evidence="3" type="ORF">SNAT2548_LOCUS13745</name>
</gene>
<dbReference type="OrthoDB" id="441878at2759"/>
<evidence type="ECO:0000313" key="4">
    <source>
        <dbReference type="Proteomes" id="UP000604046"/>
    </source>
</evidence>
<name>A0A812MDC9_9DINO</name>
<feature type="transmembrane region" description="Helical" evidence="2">
    <location>
        <begin position="436"/>
        <end position="455"/>
    </location>
</feature>
<keyword evidence="2" id="KW-1133">Transmembrane helix</keyword>
<keyword evidence="2" id="KW-0472">Membrane</keyword>
<proteinExistence type="predicted"/>
<feature type="transmembrane region" description="Helical" evidence="2">
    <location>
        <begin position="266"/>
        <end position="288"/>
    </location>
</feature>
<keyword evidence="2" id="KW-0812">Transmembrane</keyword>
<dbReference type="AlphaFoldDB" id="A0A812MDC9"/>
<feature type="transmembrane region" description="Helical" evidence="2">
    <location>
        <begin position="327"/>
        <end position="347"/>
    </location>
</feature>
<evidence type="ECO:0000313" key="3">
    <source>
        <dbReference type="EMBL" id="CAE7262237.1"/>
    </source>
</evidence>
<reference evidence="3" key="1">
    <citation type="submission" date="2021-02" db="EMBL/GenBank/DDBJ databases">
        <authorList>
            <person name="Dougan E. K."/>
            <person name="Rhodes N."/>
            <person name="Thang M."/>
            <person name="Chan C."/>
        </authorList>
    </citation>
    <scope>NUCLEOTIDE SEQUENCE</scope>
</reference>
<comment type="caution">
    <text evidence="3">The sequence shown here is derived from an EMBL/GenBank/DDBJ whole genome shotgun (WGS) entry which is preliminary data.</text>
</comment>
<feature type="region of interest" description="Disordered" evidence="1">
    <location>
        <begin position="122"/>
        <end position="144"/>
    </location>
</feature>
<feature type="region of interest" description="Disordered" evidence="1">
    <location>
        <begin position="65"/>
        <end position="97"/>
    </location>
</feature>
<sequence>MATASFAASTASLSAAKAMGLPVDLWESRLEKLLDKKLAEYLVHADTNQTVIAYLEQIAGAMEALAEPQKSPDRHSPSSPARPTSPKEPRPTKPRRPVASIQSLVELESAFLQEVCDVGSVRSERRSIRSPLPEAPTVSAPESRNCLAPPDAPDGIIPGLLNSQAEDADFQAIQQKVPQTSQKRLRLRGSNLVIMNQESQANILDSHTQTHLSFEEPNPAELDKGSRLLLALPACFFWAAGIPVFILSAVLVLLQTVTDAGKTAQSLSFSLASSLLYGLVATFCVARLRGALLSEDLNLAVDRLHLFVADFKLHWSEVSGQEWRKYVVAWLCLVLCGLGQFGLEIWISQQDIELPLTDEWEGIWAIYAVKLTLLLCFAVSSASLMVITYVQSHLLLGLDKVLDCWCGQIVECPDFIECVSSWNAMQALLKCVGRELAGGFVALQAVGAVGFAFFLGGAVSFAFRTDFYLESLLAEILAAVPLLFLFILNMRVCAHGAALTEKLGRDYEMLTTG</sequence>
<evidence type="ECO:0000256" key="1">
    <source>
        <dbReference type="SAM" id="MobiDB-lite"/>
    </source>
</evidence>
<accession>A0A812MDC9</accession>
<keyword evidence="4" id="KW-1185">Reference proteome</keyword>
<feature type="transmembrane region" description="Helical" evidence="2">
    <location>
        <begin position="367"/>
        <end position="390"/>
    </location>
</feature>